<evidence type="ECO:0000256" key="1">
    <source>
        <dbReference type="SAM" id="Phobius"/>
    </source>
</evidence>
<sequence>MPFKRSSSITDICKYFESICVVKEHKDEKLGIVVKRSSILDTLYISEIKDTSKFAGSKLQVGMVILTINTVSPKTVKEVQTLMEETEGDLTIMAATIIKDIDIGIRPRRPSNTSFSEKILKNEPVLDLPLSGVISCYVAMATLMGFAVYSAPSA</sequence>
<proteinExistence type="predicted"/>
<dbReference type="InterPro" id="IPR036034">
    <property type="entry name" value="PDZ_sf"/>
</dbReference>
<name>A0AAD2FXM6_9STRA</name>
<dbReference type="Gene3D" id="2.30.42.10">
    <property type="match status" value="1"/>
</dbReference>
<accession>A0AAD2FXM6</accession>
<keyword evidence="1" id="KW-1133">Transmembrane helix</keyword>
<feature type="transmembrane region" description="Helical" evidence="1">
    <location>
        <begin position="128"/>
        <end position="149"/>
    </location>
</feature>
<dbReference type="EMBL" id="CAKOGP040001892">
    <property type="protein sequence ID" value="CAJ1955595.1"/>
    <property type="molecule type" value="Genomic_DNA"/>
</dbReference>
<keyword evidence="1" id="KW-0812">Transmembrane</keyword>
<dbReference type="AlphaFoldDB" id="A0AAD2FXM6"/>
<evidence type="ECO:0000313" key="2">
    <source>
        <dbReference type="EMBL" id="CAJ1955595.1"/>
    </source>
</evidence>
<dbReference type="SUPFAM" id="SSF50156">
    <property type="entry name" value="PDZ domain-like"/>
    <property type="match status" value="1"/>
</dbReference>
<gene>
    <name evidence="2" type="ORF">CYCCA115_LOCUS15826</name>
</gene>
<evidence type="ECO:0008006" key="4">
    <source>
        <dbReference type="Google" id="ProtNLM"/>
    </source>
</evidence>
<protein>
    <recommendedName>
        <fullName evidence="4">PDZ domain-containing protein</fullName>
    </recommendedName>
</protein>
<dbReference type="Proteomes" id="UP001295423">
    <property type="component" value="Unassembled WGS sequence"/>
</dbReference>
<keyword evidence="3" id="KW-1185">Reference proteome</keyword>
<evidence type="ECO:0000313" key="3">
    <source>
        <dbReference type="Proteomes" id="UP001295423"/>
    </source>
</evidence>
<organism evidence="2 3">
    <name type="scientific">Cylindrotheca closterium</name>
    <dbReference type="NCBI Taxonomy" id="2856"/>
    <lineage>
        <taxon>Eukaryota</taxon>
        <taxon>Sar</taxon>
        <taxon>Stramenopiles</taxon>
        <taxon>Ochrophyta</taxon>
        <taxon>Bacillariophyta</taxon>
        <taxon>Bacillariophyceae</taxon>
        <taxon>Bacillariophycidae</taxon>
        <taxon>Bacillariales</taxon>
        <taxon>Bacillariaceae</taxon>
        <taxon>Cylindrotheca</taxon>
    </lineage>
</organism>
<comment type="caution">
    <text evidence="2">The sequence shown here is derived from an EMBL/GenBank/DDBJ whole genome shotgun (WGS) entry which is preliminary data.</text>
</comment>
<keyword evidence="1" id="KW-0472">Membrane</keyword>
<reference evidence="2" key="1">
    <citation type="submission" date="2023-08" db="EMBL/GenBank/DDBJ databases">
        <authorList>
            <person name="Audoor S."/>
            <person name="Bilcke G."/>
        </authorList>
    </citation>
    <scope>NUCLEOTIDE SEQUENCE</scope>
</reference>